<dbReference type="AlphaFoldDB" id="A0A6I6MVR7"/>
<dbReference type="PANTHER" id="PTHR11557">
    <property type="entry name" value="PORPHOBILINOGEN DEAMINASE"/>
    <property type="match status" value="1"/>
</dbReference>
<dbReference type="SUPFAM" id="SSF54782">
    <property type="entry name" value="Porphobilinogen deaminase (hydroxymethylbilane synthase), C-terminal domain"/>
    <property type="match status" value="1"/>
</dbReference>
<dbReference type="KEGG" id="tsv:DSM104635_03720"/>
<dbReference type="EC" id="2.5.1.61" evidence="8"/>
<comment type="function">
    <text evidence="1 8">Tetrapolymerization of the monopyrrole PBG into the hydroxymethylbilane pre-uroporphyrinogen in several discrete steps.</text>
</comment>
<gene>
    <name evidence="8 11" type="primary">hemC</name>
    <name evidence="11" type="ORF">DSM104635_03720</name>
</gene>
<dbReference type="GO" id="GO:0004418">
    <property type="term" value="F:hydroxymethylbilane synthase activity"/>
    <property type="evidence" value="ECO:0007669"/>
    <property type="project" value="UniProtKB-UniRule"/>
</dbReference>
<comment type="pathway">
    <text evidence="2">Porphyrin-containing compound metabolism; protoporphyrin-IX biosynthesis; coproporphyrinogen-III from 5-aminolevulinate: step 2/4.</text>
</comment>
<dbReference type="PRINTS" id="PR00151">
    <property type="entry name" value="PORPHBDMNASE"/>
</dbReference>
<accession>A0A6I6MVR7</accession>
<comment type="cofactor">
    <cofactor evidence="8">
        <name>dipyrromethane</name>
        <dbReference type="ChEBI" id="CHEBI:60342"/>
    </cofactor>
    <text evidence="8">Binds 1 dipyrromethane group covalently.</text>
</comment>
<feature type="domain" description="Porphobilinogen deaminase C-terminal" evidence="10">
    <location>
        <begin position="230"/>
        <end position="303"/>
    </location>
</feature>
<sequence>MAPASLFRIGARGSKLSLAQTRLVQAALAARLGVEPGVLEIVPIVTSGDRIQDRRLIEAGGKGLFTKELDEALRDGRIDLAIHSLKDLPTALPDDIVLACVPEREDPRDAFVSLRAKALADLPAGAVVGTASLRRQAQTLFARPDLKVTTLRGNVDTRLAKLEAGDVDATFLALAGLKRLGLESRAASLVDPEEAPPAACQGALAITTRVDDARVREALEGFEDLNARVEIEAERAFLAALDGSCRTPISALARVSGDAISFIGETLTPDGKKRWQRRESVALGDDRVATARALGARLGGEIRDEAGDAIVMDA</sequence>
<dbReference type="PIRSF" id="PIRSF001438">
    <property type="entry name" value="4pyrrol_synth_OHMeBilane_synth"/>
    <property type="match status" value="1"/>
</dbReference>
<comment type="similarity">
    <text evidence="3 8">Belongs to the HMBS family.</text>
</comment>
<dbReference type="RefSeq" id="WP_158767621.1">
    <property type="nucleotide sequence ID" value="NZ_CP047045.1"/>
</dbReference>
<dbReference type="PANTHER" id="PTHR11557:SF0">
    <property type="entry name" value="PORPHOBILINOGEN DEAMINASE"/>
    <property type="match status" value="1"/>
</dbReference>
<dbReference type="Proteomes" id="UP000431269">
    <property type="component" value="Chromosome"/>
</dbReference>
<feature type="modified residue" description="S-(dipyrrolylmethanemethyl)cysteine" evidence="8">
    <location>
        <position position="245"/>
    </location>
</feature>
<dbReference type="PROSITE" id="PS00533">
    <property type="entry name" value="PORPHOBILINOGEN_DEAM"/>
    <property type="match status" value="1"/>
</dbReference>
<evidence type="ECO:0000256" key="3">
    <source>
        <dbReference type="ARBA" id="ARBA00005638"/>
    </source>
</evidence>
<dbReference type="InterPro" id="IPR036803">
    <property type="entry name" value="Porphobilinogen_deaminase_C_sf"/>
</dbReference>
<protein>
    <recommendedName>
        <fullName evidence="8">Porphobilinogen deaminase</fullName>
        <shortName evidence="8">PBG</shortName>
        <ecNumber evidence="8">2.5.1.61</ecNumber>
    </recommendedName>
    <alternativeName>
        <fullName evidence="8">Hydroxymethylbilane synthase</fullName>
        <shortName evidence="8">HMBS</shortName>
    </alternativeName>
    <alternativeName>
        <fullName evidence="8">Pre-uroporphyrinogen synthase</fullName>
    </alternativeName>
</protein>
<keyword evidence="5 8" id="KW-0808">Transferase</keyword>
<dbReference type="EMBL" id="CP047045">
    <property type="protein sequence ID" value="QGZ96857.1"/>
    <property type="molecule type" value="Genomic_DNA"/>
</dbReference>
<evidence type="ECO:0000313" key="12">
    <source>
        <dbReference type="Proteomes" id="UP000431269"/>
    </source>
</evidence>
<dbReference type="Pfam" id="PF01379">
    <property type="entry name" value="Porphobil_deam"/>
    <property type="match status" value="1"/>
</dbReference>
<dbReference type="Gene3D" id="3.40.190.10">
    <property type="entry name" value="Periplasmic binding protein-like II"/>
    <property type="match status" value="2"/>
</dbReference>
<evidence type="ECO:0000313" key="11">
    <source>
        <dbReference type="EMBL" id="QGZ96857.1"/>
    </source>
</evidence>
<dbReference type="NCBIfam" id="TIGR00212">
    <property type="entry name" value="hemC"/>
    <property type="match status" value="1"/>
</dbReference>
<dbReference type="FunFam" id="3.40.190.10:FF:000005">
    <property type="entry name" value="Porphobilinogen deaminase"/>
    <property type="match status" value="1"/>
</dbReference>
<dbReference type="Pfam" id="PF03900">
    <property type="entry name" value="Porphobil_deamC"/>
    <property type="match status" value="1"/>
</dbReference>
<dbReference type="InterPro" id="IPR022417">
    <property type="entry name" value="Porphobilin_deaminase_N"/>
</dbReference>
<organism evidence="11 12">
    <name type="scientific">Terricaulis silvestris</name>
    <dbReference type="NCBI Taxonomy" id="2686094"/>
    <lineage>
        <taxon>Bacteria</taxon>
        <taxon>Pseudomonadati</taxon>
        <taxon>Pseudomonadota</taxon>
        <taxon>Alphaproteobacteria</taxon>
        <taxon>Caulobacterales</taxon>
        <taxon>Caulobacteraceae</taxon>
        <taxon>Terricaulis</taxon>
    </lineage>
</organism>
<evidence type="ECO:0000256" key="5">
    <source>
        <dbReference type="ARBA" id="ARBA00022679"/>
    </source>
</evidence>
<dbReference type="InterPro" id="IPR000860">
    <property type="entry name" value="HemC"/>
</dbReference>
<evidence type="ECO:0000256" key="4">
    <source>
        <dbReference type="ARBA" id="ARBA00011245"/>
    </source>
</evidence>
<dbReference type="Gene3D" id="3.30.160.40">
    <property type="entry name" value="Porphobilinogen deaminase, C-terminal domain"/>
    <property type="match status" value="1"/>
</dbReference>
<reference evidence="12" key="1">
    <citation type="submission" date="2019-12" db="EMBL/GenBank/DDBJ databases">
        <title>Complete genome of Terracaulis silvestris 0127_4.</title>
        <authorList>
            <person name="Vieira S."/>
            <person name="Riedel T."/>
            <person name="Sproer C."/>
            <person name="Pascual J."/>
            <person name="Boedeker C."/>
            <person name="Overmann J."/>
        </authorList>
    </citation>
    <scope>NUCLEOTIDE SEQUENCE [LARGE SCALE GENOMIC DNA]</scope>
    <source>
        <strain evidence="12">0127_4</strain>
    </source>
</reference>
<evidence type="ECO:0000259" key="10">
    <source>
        <dbReference type="Pfam" id="PF03900"/>
    </source>
</evidence>
<feature type="domain" description="Porphobilinogen deaminase N-terminal" evidence="9">
    <location>
        <begin position="7"/>
        <end position="216"/>
    </location>
</feature>
<dbReference type="GO" id="GO:0005737">
    <property type="term" value="C:cytoplasm"/>
    <property type="evidence" value="ECO:0007669"/>
    <property type="project" value="UniProtKB-UniRule"/>
</dbReference>
<dbReference type="GO" id="GO:0006782">
    <property type="term" value="P:protoporphyrinogen IX biosynthetic process"/>
    <property type="evidence" value="ECO:0007669"/>
    <property type="project" value="UniProtKB-UniRule"/>
</dbReference>
<name>A0A6I6MVR7_9CAUL</name>
<evidence type="ECO:0000256" key="7">
    <source>
        <dbReference type="ARBA" id="ARBA00048169"/>
    </source>
</evidence>
<dbReference type="HAMAP" id="MF_00260">
    <property type="entry name" value="Porphobil_deam"/>
    <property type="match status" value="1"/>
</dbReference>
<evidence type="ECO:0000256" key="1">
    <source>
        <dbReference type="ARBA" id="ARBA00002869"/>
    </source>
</evidence>
<evidence type="ECO:0000259" key="9">
    <source>
        <dbReference type="Pfam" id="PF01379"/>
    </source>
</evidence>
<dbReference type="InterPro" id="IPR022419">
    <property type="entry name" value="Porphobilin_deaminase_cofac_BS"/>
</dbReference>
<dbReference type="InterPro" id="IPR022418">
    <property type="entry name" value="Porphobilinogen_deaminase_C"/>
</dbReference>
<proteinExistence type="inferred from homology"/>
<comment type="miscellaneous">
    <text evidence="8">The porphobilinogen subunits are added to the dipyrromethane group.</text>
</comment>
<dbReference type="UniPathway" id="UPA00251">
    <property type="reaction ID" value="UER00319"/>
</dbReference>
<keyword evidence="6 8" id="KW-0627">Porphyrin biosynthesis</keyword>
<evidence type="ECO:0000256" key="6">
    <source>
        <dbReference type="ARBA" id="ARBA00023244"/>
    </source>
</evidence>
<keyword evidence="12" id="KW-1185">Reference proteome</keyword>
<comment type="subunit">
    <text evidence="4 8">Monomer.</text>
</comment>
<evidence type="ECO:0000256" key="8">
    <source>
        <dbReference type="HAMAP-Rule" id="MF_00260"/>
    </source>
</evidence>
<dbReference type="SUPFAM" id="SSF53850">
    <property type="entry name" value="Periplasmic binding protein-like II"/>
    <property type="match status" value="1"/>
</dbReference>
<comment type="catalytic activity">
    <reaction evidence="7 8">
        <text>4 porphobilinogen + H2O = hydroxymethylbilane + 4 NH4(+)</text>
        <dbReference type="Rhea" id="RHEA:13185"/>
        <dbReference type="ChEBI" id="CHEBI:15377"/>
        <dbReference type="ChEBI" id="CHEBI:28938"/>
        <dbReference type="ChEBI" id="CHEBI:57845"/>
        <dbReference type="ChEBI" id="CHEBI:58126"/>
        <dbReference type="EC" id="2.5.1.61"/>
    </reaction>
</comment>
<evidence type="ECO:0000256" key="2">
    <source>
        <dbReference type="ARBA" id="ARBA00004735"/>
    </source>
</evidence>